<dbReference type="InterPro" id="IPR035892">
    <property type="entry name" value="C2_domain_sf"/>
</dbReference>
<name>A0A5J4TX65_9EUKA</name>
<evidence type="ECO:0000313" key="3">
    <source>
        <dbReference type="Proteomes" id="UP000324800"/>
    </source>
</evidence>
<dbReference type="AlphaFoldDB" id="A0A5J4TX65"/>
<feature type="non-terminal residue" evidence="2">
    <location>
        <position position="67"/>
    </location>
</feature>
<dbReference type="Gene3D" id="2.60.40.150">
    <property type="entry name" value="C2 domain"/>
    <property type="match status" value="1"/>
</dbReference>
<sequence>MQISSIRVKDLPALNQNQSADPYVLLSIGEEKKQTKVIKNTLNADFDDEITLPFDPSKTQDREMKIE</sequence>
<protein>
    <recommendedName>
        <fullName evidence="1">C2 domain-containing protein</fullName>
    </recommendedName>
</protein>
<dbReference type="Pfam" id="PF00168">
    <property type="entry name" value="C2"/>
    <property type="match status" value="1"/>
</dbReference>
<dbReference type="Proteomes" id="UP000324800">
    <property type="component" value="Unassembled WGS sequence"/>
</dbReference>
<evidence type="ECO:0000313" key="2">
    <source>
        <dbReference type="EMBL" id="KAA6362432.1"/>
    </source>
</evidence>
<dbReference type="SUPFAM" id="SSF49562">
    <property type="entry name" value="C2 domain (Calcium/lipid-binding domain, CaLB)"/>
    <property type="match status" value="1"/>
</dbReference>
<dbReference type="OrthoDB" id="73919at2759"/>
<proteinExistence type="predicted"/>
<organism evidence="2 3">
    <name type="scientific">Streblomastix strix</name>
    <dbReference type="NCBI Taxonomy" id="222440"/>
    <lineage>
        <taxon>Eukaryota</taxon>
        <taxon>Metamonada</taxon>
        <taxon>Preaxostyla</taxon>
        <taxon>Oxymonadida</taxon>
        <taxon>Streblomastigidae</taxon>
        <taxon>Streblomastix</taxon>
    </lineage>
</organism>
<accession>A0A5J4TX65</accession>
<dbReference type="EMBL" id="SNRW01024210">
    <property type="protein sequence ID" value="KAA6362432.1"/>
    <property type="molecule type" value="Genomic_DNA"/>
</dbReference>
<comment type="caution">
    <text evidence="2">The sequence shown here is derived from an EMBL/GenBank/DDBJ whole genome shotgun (WGS) entry which is preliminary data.</text>
</comment>
<reference evidence="2 3" key="1">
    <citation type="submission" date="2019-03" db="EMBL/GenBank/DDBJ databases">
        <title>Single cell metagenomics reveals metabolic interactions within the superorganism composed of flagellate Streblomastix strix and complex community of Bacteroidetes bacteria on its surface.</title>
        <authorList>
            <person name="Treitli S.C."/>
            <person name="Kolisko M."/>
            <person name="Husnik F."/>
            <person name="Keeling P."/>
            <person name="Hampl V."/>
        </authorList>
    </citation>
    <scope>NUCLEOTIDE SEQUENCE [LARGE SCALE GENOMIC DNA]</scope>
    <source>
        <strain evidence="2">ST1C</strain>
    </source>
</reference>
<gene>
    <name evidence="2" type="ORF">EZS28_042040</name>
</gene>
<evidence type="ECO:0000259" key="1">
    <source>
        <dbReference type="PROSITE" id="PS50004"/>
    </source>
</evidence>
<dbReference type="CDD" id="cd00030">
    <property type="entry name" value="C2"/>
    <property type="match status" value="1"/>
</dbReference>
<dbReference type="InterPro" id="IPR000008">
    <property type="entry name" value="C2_dom"/>
</dbReference>
<feature type="domain" description="C2" evidence="1">
    <location>
        <begin position="1"/>
        <end position="67"/>
    </location>
</feature>
<dbReference type="PROSITE" id="PS50004">
    <property type="entry name" value="C2"/>
    <property type="match status" value="1"/>
</dbReference>